<dbReference type="GO" id="GO:0003700">
    <property type="term" value="F:DNA-binding transcription factor activity"/>
    <property type="evidence" value="ECO:0007669"/>
    <property type="project" value="InterPro"/>
</dbReference>
<feature type="domain" description="HTH marR-type" evidence="4">
    <location>
        <begin position="1"/>
        <end position="137"/>
    </location>
</feature>
<dbReference type="SUPFAM" id="SSF46785">
    <property type="entry name" value="Winged helix' DNA-binding domain"/>
    <property type="match status" value="1"/>
</dbReference>
<evidence type="ECO:0000256" key="3">
    <source>
        <dbReference type="ARBA" id="ARBA00023163"/>
    </source>
</evidence>
<dbReference type="RefSeq" id="WP_092649206.1">
    <property type="nucleotide sequence ID" value="NZ_FOHA01000001.1"/>
</dbReference>
<evidence type="ECO:0000313" key="5">
    <source>
        <dbReference type="EMBL" id="SER49883.1"/>
    </source>
</evidence>
<dbReference type="InterPro" id="IPR036388">
    <property type="entry name" value="WH-like_DNA-bd_sf"/>
</dbReference>
<evidence type="ECO:0000256" key="2">
    <source>
        <dbReference type="ARBA" id="ARBA00023125"/>
    </source>
</evidence>
<dbReference type="PANTHER" id="PTHR42756">
    <property type="entry name" value="TRANSCRIPTIONAL REGULATOR, MARR"/>
    <property type="match status" value="1"/>
</dbReference>
<keyword evidence="3" id="KW-0804">Transcription</keyword>
<dbReference type="InterPro" id="IPR036390">
    <property type="entry name" value="WH_DNA-bd_sf"/>
</dbReference>
<keyword evidence="6" id="KW-1185">Reference proteome</keyword>
<dbReference type="InterPro" id="IPR000835">
    <property type="entry name" value="HTH_MarR-typ"/>
</dbReference>
<reference evidence="5 6" key="1">
    <citation type="submission" date="2016-10" db="EMBL/GenBank/DDBJ databases">
        <authorList>
            <person name="de Groot N.N."/>
        </authorList>
    </citation>
    <scope>NUCLEOTIDE SEQUENCE [LARGE SCALE GENOMIC DNA]</scope>
    <source>
        <strain evidence="5 6">DSM 13760</strain>
    </source>
</reference>
<dbReference type="Proteomes" id="UP000198948">
    <property type="component" value="Unassembled WGS sequence"/>
</dbReference>
<evidence type="ECO:0000256" key="1">
    <source>
        <dbReference type="ARBA" id="ARBA00023015"/>
    </source>
</evidence>
<proteinExistence type="predicted"/>
<dbReference type="PROSITE" id="PS50995">
    <property type="entry name" value="HTH_MARR_2"/>
    <property type="match status" value="1"/>
</dbReference>
<evidence type="ECO:0000259" key="4">
    <source>
        <dbReference type="PROSITE" id="PS50995"/>
    </source>
</evidence>
<protein>
    <submittedName>
        <fullName evidence="5">DNA-binding transcriptional regulator, MarR family</fullName>
    </submittedName>
</protein>
<keyword evidence="1" id="KW-0805">Transcription regulation</keyword>
<dbReference type="AlphaFoldDB" id="A0A1H9PQQ3"/>
<dbReference type="Pfam" id="PF01047">
    <property type="entry name" value="MarR"/>
    <property type="match status" value="1"/>
</dbReference>
<keyword evidence="2 5" id="KW-0238">DNA-binding</keyword>
<dbReference type="PANTHER" id="PTHR42756:SF1">
    <property type="entry name" value="TRANSCRIPTIONAL REPRESSOR OF EMRAB OPERON"/>
    <property type="match status" value="1"/>
</dbReference>
<dbReference type="OrthoDB" id="158803at2"/>
<dbReference type="GO" id="GO:0003677">
    <property type="term" value="F:DNA binding"/>
    <property type="evidence" value="ECO:0007669"/>
    <property type="project" value="UniProtKB-KW"/>
</dbReference>
<dbReference type="SMART" id="SM00347">
    <property type="entry name" value="HTH_MARR"/>
    <property type="match status" value="1"/>
</dbReference>
<dbReference type="EMBL" id="FOHA01000001">
    <property type="protein sequence ID" value="SER49883.1"/>
    <property type="molecule type" value="Genomic_DNA"/>
</dbReference>
<sequence length="146" mass="16811">MKYHTKSSLIWLRMLHFVNYSNRLTNEHLKPYGVTAAKFDALVQIQTHQPITQMKLAEKLLLTQAGISKMLSSLEKEGLVCKKVHWKEKEISLTPAGETFLTKILPTQLDFQSSFFEEVLTESEIKALYQMMTKITKNAHDKIADI</sequence>
<dbReference type="Gene3D" id="1.10.10.10">
    <property type="entry name" value="Winged helix-like DNA-binding domain superfamily/Winged helix DNA-binding domain"/>
    <property type="match status" value="1"/>
</dbReference>
<evidence type="ECO:0000313" key="6">
    <source>
        <dbReference type="Proteomes" id="UP000198948"/>
    </source>
</evidence>
<gene>
    <name evidence="5" type="ORF">SAMN04488559_10143</name>
</gene>
<accession>A0A1H9PQQ3</accession>
<name>A0A1H9PQQ3_9LACT</name>
<organism evidence="5 6">
    <name type="scientific">Isobaculum melis</name>
    <dbReference type="NCBI Taxonomy" id="142588"/>
    <lineage>
        <taxon>Bacteria</taxon>
        <taxon>Bacillati</taxon>
        <taxon>Bacillota</taxon>
        <taxon>Bacilli</taxon>
        <taxon>Lactobacillales</taxon>
        <taxon>Carnobacteriaceae</taxon>
        <taxon>Isobaculum</taxon>
    </lineage>
</organism>
<dbReference type="STRING" id="142588.SAMN04488559_10143"/>